<dbReference type="Pfam" id="PF07228">
    <property type="entry name" value="SpoIIE"/>
    <property type="match status" value="1"/>
</dbReference>
<evidence type="ECO:0000259" key="9">
    <source>
        <dbReference type="PROSITE" id="PS50885"/>
    </source>
</evidence>
<feature type="coiled-coil region" evidence="7">
    <location>
        <begin position="339"/>
        <end position="373"/>
    </location>
</feature>
<evidence type="ECO:0000256" key="8">
    <source>
        <dbReference type="SAM" id="Phobius"/>
    </source>
</evidence>
<dbReference type="EMBL" id="JAIHOM010000196">
    <property type="protein sequence ID" value="MCW6038874.1"/>
    <property type="molecule type" value="Genomic_DNA"/>
</dbReference>
<keyword evidence="2" id="KW-1003">Cell membrane</keyword>
<dbReference type="SUPFAM" id="SSF81606">
    <property type="entry name" value="PP2C-like"/>
    <property type="match status" value="1"/>
</dbReference>
<dbReference type="InterPro" id="IPR036457">
    <property type="entry name" value="PPM-type-like_dom_sf"/>
</dbReference>
<keyword evidence="5 8" id="KW-1133">Transmembrane helix</keyword>
<evidence type="ECO:0000313" key="11">
    <source>
        <dbReference type="Proteomes" id="UP001526426"/>
    </source>
</evidence>
<dbReference type="PANTHER" id="PTHR43156:SF2">
    <property type="entry name" value="STAGE II SPORULATION PROTEIN E"/>
    <property type="match status" value="1"/>
</dbReference>
<dbReference type="SUPFAM" id="SSF158472">
    <property type="entry name" value="HAMP domain-like"/>
    <property type="match status" value="1"/>
</dbReference>
<dbReference type="Gene3D" id="3.60.40.10">
    <property type="entry name" value="PPM-type phosphatase domain"/>
    <property type="match status" value="1"/>
</dbReference>
<dbReference type="RefSeq" id="WP_265266816.1">
    <property type="nucleotide sequence ID" value="NZ_JAIHOM010000196.1"/>
</dbReference>
<evidence type="ECO:0000256" key="3">
    <source>
        <dbReference type="ARBA" id="ARBA00022692"/>
    </source>
</evidence>
<evidence type="ECO:0000256" key="6">
    <source>
        <dbReference type="ARBA" id="ARBA00023136"/>
    </source>
</evidence>
<dbReference type="CDD" id="cd12912">
    <property type="entry name" value="PDC2_MCP_like"/>
    <property type="match status" value="1"/>
</dbReference>
<comment type="subcellular location">
    <subcellularLocation>
        <location evidence="1">Cell membrane</location>
        <topology evidence="1">Multi-pass membrane protein</topology>
    </subcellularLocation>
</comment>
<feature type="transmembrane region" description="Helical" evidence="8">
    <location>
        <begin position="12"/>
        <end position="33"/>
    </location>
</feature>
<dbReference type="InterPro" id="IPR003660">
    <property type="entry name" value="HAMP_dom"/>
</dbReference>
<accession>A0ABT3LCP0</accession>
<keyword evidence="11" id="KW-1185">Reference proteome</keyword>
<proteinExistence type="predicted"/>
<feature type="domain" description="HAMP" evidence="9">
    <location>
        <begin position="302"/>
        <end position="354"/>
    </location>
</feature>
<dbReference type="SMART" id="SM00331">
    <property type="entry name" value="PP2C_SIG"/>
    <property type="match status" value="1"/>
</dbReference>
<name>A0ABT3LCP0_9CYAN</name>
<sequence>MIPSLIHRSLRWRLILLIASSIIFPMLSTLLLATYQAGQILQKEAKQHLRQENTALANNVNQWDQNVVKILENISQQPGILAMDAAAQKAILDASSRVYEDIYLINTINLNGMNIARSDEADLTDYSDRTYFQQAILGEPITREIVLGRTSAKPAVVFATGIINDITQETLGVLALAIKLTDVTEKVQAVTLGQTGFAFVVDERGKILAHPNIETVYSLQDFRDYPPVKALLEGNSGFFMFEDENNIQWFAHTVVLPNHWGVIVQQQQREILERVYRFWTFALFLTLIILILVILITWQIANHIIDPLQRLSQAFAKTGQGDLNQIILTNRKDEVGILSQEFNEMAQQLKDLFNTLEDKVASRTEKLSQANAEIILLNQKLSDENLRMGAELVMLEKMQRMVLPNPEELSAIDGLDIAAHMQPASEVGGDYYDILRSPSGVAFCIGDVTGHGLESGLLMVMTQVTVRTLINLGLICPYDFFIRLNETIFQNIERIKSDKNLTFALVIYQENKLIISGQHEEVIICRNNGEIERVDTIDLGLPIGLTDDISSFLSYTVIHVQPGDTVILYTDGITEAMNPEEKLYGMDRLCAIISQHWNQPAEQIKNAILEDLRQFIGEQKIFDDITLVVFKC</sequence>
<dbReference type="Gene3D" id="3.30.450.20">
    <property type="entry name" value="PAS domain"/>
    <property type="match status" value="1"/>
</dbReference>
<dbReference type="CDD" id="cd06225">
    <property type="entry name" value="HAMP"/>
    <property type="match status" value="1"/>
</dbReference>
<evidence type="ECO:0000256" key="2">
    <source>
        <dbReference type="ARBA" id="ARBA00022475"/>
    </source>
</evidence>
<gene>
    <name evidence="10" type="ORF">K4A83_21800</name>
</gene>
<dbReference type="CDD" id="cd12914">
    <property type="entry name" value="PDC1_DGC_like"/>
    <property type="match status" value="1"/>
</dbReference>
<evidence type="ECO:0000313" key="10">
    <source>
        <dbReference type="EMBL" id="MCW6038874.1"/>
    </source>
</evidence>
<protein>
    <submittedName>
        <fullName evidence="10">SpoIIE family protein phosphatase</fullName>
    </submittedName>
</protein>
<reference evidence="10 11" key="1">
    <citation type="submission" date="2021-08" db="EMBL/GenBank/DDBJ databases">
        <title>Draft genome sequence of Spirulina subsalsa with high tolerance to salinity and hype-accumulation of phycocyanin.</title>
        <authorList>
            <person name="Pei H."/>
            <person name="Jiang L."/>
        </authorList>
    </citation>
    <scope>NUCLEOTIDE SEQUENCE [LARGE SCALE GENOMIC DNA]</scope>
    <source>
        <strain evidence="10 11">FACHB-351</strain>
    </source>
</reference>
<feature type="transmembrane region" description="Helical" evidence="8">
    <location>
        <begin position="278"/>
        <end position="301"/>
    </location>
</feature>
<keyword evidence="3 8" id="KW-0812">Transmembrane</keyword>
<comment type="caution">
    <text evidence="10">The sequence shown here is derived from an EMBL/GenBank/DDBJ whole genome shotgun (WGS) entry which is preliminary data.</text>
</comment>
<evidence type="ECO:0000256" key="7">
    <source>
        <dbReference type="SAM" id="Coils"/>
    </source>
</evidence>
<evidence type="ECO:0000256" key="4">
    <source>
        <dbReference type="ARBA" id="ARBA00022801"/>
    </source>
</evidence>
<dbReference type="InterPro" id="IPR052016">
    <property type="entry name" value="Bact_Sigma-Reg"/>
</dbReference>
<keyword evidence="7" id="KW-0175">Coiled coil</keyword>
<dbReference type="PROSITE" id="PS50885">
    <property type="entry name" value="HAMP"/>
    <property type="match status" value="1"/>
</dbReference>
<dbReference type="Gene3D" id="6.10.340.10">
    <property type="match status" value="1"/>
</dbReference>
<dbReference type="InterPro" id="IPR033479">
    <property type="entry name" value="dCache_1"/>
</dbReference>
<evidence type="ECO:0000256" key="1">
    <source>
        <dbReference type="ARBA" id="ARBA00004651"/>
    </source>
</evidence>
<dbReference type="Pfam" id="PF00672">
    <property type="entry name" value="HAMP"/>
    <property type="match status" value="1"/>
</dbReference>
<keyword evidence="4" id="KW-0378">Hydrolase</keyword>
<dbReference type="InterPro" id="IPR001932">
    <property type="entry name" value="PPM-type_phosphatase-like_dom"/>
</dbReference>
<evidence type="ECO:0000256" key="5">
    <source>
        <dbReference type="ARBA" id="ARBA00022989"/>
    </source>
</evidence>
<dbReference type="SMART" id="SM00304">
    <property type="entry name" value="HAMP"/>
    <property type="match status" value="1"/>
</dbReference>
<dbReference type="Proteomes" id="UP001526426">
    <property type="component" value="Unassembled WGS sequence"/>
</dbReference>
<organism evidence="10 11">
    <name type="scientific">Spirulina subsalsa FACHB-351</name>
    <dbReference type="NCBI Taxonomy" id="234711"/>
    <lineage>
        <taxon>Bacteria</taxon>
        <taxon>Bacillati</taxon>
        <taxon>Cyanobacteriota</taxon>
        <taxon>Cyanophyceae</taxon>
        <taxon>Spirulinales</taxon>
        <taxon>Spirulinaceae</taxon>
        <taxon>Spirulina</taxon>
    </lineage>
</organism>
<dbReference type="PANTHER" id="PTHR43156">
    <property type="entry name" value="STAGE II SPORULATION PROTEIN E-RELATED"/>
    <property type="match status" value="1"/>
</dbReference>
<dbReference type="Pfam" id="PF02743">
    <property type="entry name" value="dCache_1"/>
    <property type="match status" value="1"/>
</dbReference>
<keyword evidence="6 8" id="KW-0472">Membrane</keyword>